<keyword evidence="4 6" id="KW-1133">Transmembrane helix</keyword>
<dbReference type="HOGENOM" id="CLU_034694_1_0_1"/>
<dbReference type="InterPro" id="IPR039204">
    <property type="entry name" value="MRS2-like"/>
</dbReference>
<dbReference type="Gene3D" id="2.40.128.330">
    <property type="match status" value="1"/>
</dbReference>
<dbReference type="InterPro" id="IPR045863">
    <property type="entry name" value="CorA_TM1_TM2"/>
</dbReference>
<organism evidence="8 9">
    <name type="scientific">Theobroma cacao</name>
    <name type="common">Cacao</name>
    <name type="synonym">Cocoa</name>
    <dbReference type="NCBI Taxonomy" id="3641"/>
    <lineage>
        <taxon>Eukaryota</taxon>
        <taxon>Viridiplantae</taxon>
        <taxon>Streptophyta</taxon>
        <taxon>Embryophyta</taxon>
        <taxon>Tracheophyta</taxon>
        <taxon>Spermatophyta</taxon>
        <taxon>Magnoliopsida</taxon>
        <taxon>eudicotyledons</taxon>
        <taxon>Gunneridae</taxon>
        <taxon>Pentapetalae</taxon>
        <taxon>rosids</taxon>
        <taxon>malvids</taxon>
        <taxon>Malvales</taxon>
        <taxon>Malvaceae</taxon>
        <taxon>Byttnerioideae</taxon>
        <taxon>Theobroma</taxon>
    </lineage>
</organism>
<dbReference type="CDD" id="cd12823">
    <property type="entry name" value="Mrs2_Mfm1p-like"/>
    <property type="match status" value="1"/>
</dbReference>
<dbReference type="Gramene" id="EOY26080">
    <property type="protein sequence ID" value="EOY26080"/>
    <property type="gene ID" value="TCM_027473"/>
</dbReference>
<feature type="compositionally biased region" description="Polar residues" evidence="7">
    <location>
        <begin position="249"/>
        <end position="261"/>
    </location>
</feature>
<dbReference type="GO" id="GO:0016020">
    <property type="term" value="C:membrane"/>
    <property type="evidence" value="ECO:0007669"/>
    <property type="project" value="UniProtKB-SubCell"/>
</dbReference>
<keyword evidence="6" id="KW-0813">Transport</keyword>
<evidence type="ECO:0000256" key="5">
    <source>
        <dbReference type="ARBA" id="ARBA00023136"/>
    </source>
</evidence>
<evidence type="ECO:0000256" key="6">
    <source>
        <dbReference type="RuleBase" id="RU366041"/>
    </source>
</evidence>
<dbReference type="Pfam" id="PF22099">
    <property type="entry name" value="MRS2-like"/>
    <property type="match status" value="2"/>
</dbReference>
<dbReference type="AlphaFoldDB" id="A0A061G883"/>
<keyword evidence="6" id="KW-0460">Magnesium</keyword>
<accession>A0A061G883</accession>
<dbReference type="PANTHER" id="PTHR13890:SF26">
    <property type="entry name" value="MAGNESIUM TRANSPORTER MRS2-1"/>
    <property type="match status" value="1"/>
</dbReference>
<evidence type="ECO:0000313" key="9">
    <source>
        <dbReference type="Proteomes" id="UP000026915"/>
    </source>
</evidence>
<dbReference type="SUPFAM" id="SSF144083">
    <property type="entry name" value="Magnesium transport protein CorA, transmembrane region"/>
    <property type="match status" value="1"/>
</dbReference>
<feature type="region of interest" description="Disordered" evidence="7">
    <location>
        <begin position="246"/>
        <end position="285"/>
    </location>
</feature>
<name>A0A061G883_THECC</name>
<proteinExistence type="inferred from homology"/>
<sequence length="424" mass="47702">MAESALPENNGDHAVPKIKLGGGFYYLHNRRLGQGPRNWIRVDALGNSQVIEVDKLTMKHHCDLPARDIRLLDPLLVYPSTILAREKAIVVNMEQIRCIITADEFLLLNSRDSYVLQHVEELQRRLKSGVGDDQIRQAGGPDDVLGRAYFELPFEFKVLEVALEVVCALLDSQVTNHELEVYPLLDALTSKVTTINLERVRILKSRAVALTRRVQKVRDAIEHLMDNDDDMAEMCLTVKKKTKTKTRMESSFSGDQSSMQFRSKGPSVSAPVSPVSSPPDSGERLKHSLTTVWGRRKSMRASESTPESLEDLEVLLESYFVLIDSSLNKLTTMKEYIDDTEDFINIQLDSQRNRLIQFELLVTTTTLALAIFGTVVGVFGMNFDLPFFDDPATFIRIVIIAGVCGIIIFSASLGFLKYKKLMPH</sequence>
<dbReference type="InParanoid" id="A0A061G883"/>
<dbReference type="GO" id="GO:0015693">
    <property type="term" value="P:magnesium ion transport"/>
    <property type="evidence" value="ECO:0000318"/>
    <property type="project" value="GO_Central"/>
</dbReference>
<gene>
    <name evidence="8" type="ORF">TCM_027473</name>
</gene>
<protein>
    <recommendedName>
        <fullName evidence="6">Magnesium transporter</fullName>
    </recommendedName>
</protein>
<dbReference type="EMBL" id="CM001884">
    <property type="protein sequence ID" value="EOY26080.1"/>
    <property type="molecule type" value="Genomic_DNA"/>
</dbReference>
<dbReference type="GO" id="GO:0015095">
    <property type="term" value="F:magnesium ion transmembrane transporter activity"/>
    <property type="evidence" value="ECO:0000318"/>
    <property type="project" value="GO_Central"/>
</dbReference>
<dbReference type="Gene3D" id="1.20.58.340">
    <property type="entry name" value="Magnesium transport protein CorA, transmembrane region"/>
    <property type="match status" value="2"/>
</dbReference>
<evidence type="ECO:0000256" key="4">
    <source>
        <dbReference type="ARBA" id="ARBA00022989"/>
    </source>
</evidence>
<dbReference type="FunFam" id="2.40.128.330:FF:000001">
    <property type="entry name" value="Magnesium transporter MRS2-1"/>
    <property type="match status" value="1"/>
</dbReference>
<comment type="similarity">
    <text evidence="2 6">Belongs to the CorA metal ion transporter (MIT) (TC 1.A.35.5) family.</text>
</comment>
<dbReference type="eggNOG" id="KOG2662">
    <property type="taxonomic scope" value="Eukaryota"/>
</dbReference>
<keyword evidence="3 6" id="KW-0812">Transmembrane</keyword>
<evidence type="ECO:0000256" key="3">
    <source>
        <dbReference type="ARBA" id="ARBA00022692"/>
    </source>
</evidence>
<evidence type="ECO:0000313" key="8">
    <source>
        <dbReference type="EMBL" id="EOY26080.1"/>
    </source>
</evidence>
<keyword evidence="5 6" id="KW-0472">Membrane</keyword>
<feature type="compositionally biased region" description="Low complexity" evidence="7">
    <location>
        <begin position="266"/>
        <end position="279"/>
    </location>
</feature>
<keyword evidence="9" id="KW-1185">Reference proteome</keyword>
<feature type="transmembrane region" description="Helical" evidence="6">
    <location>
        <begin position="360"/>
        <end position="381"/>
    </location>
</feature>
<feature type="transmembrane region" description="Helical" evidence="6">
    <location>
        <begin position="393"/>
        <end position="416"/>
    </location>
</feature>
<evidence type="ECO:0000256" key="2">
    <source>
        <dbReference type="ARBA" id="ARBA00007535"/>
    </source>
</evidence>
<dbReference type="PANTHER" id="PTHR13890">
    <property type="entry name" value="RNA SPLICING PROTEIN MRS2, MITOCHONDRIAL"/>
    <property type="match status" value="1"/>
</dbReference>
<evidence type="ECO:0000256" key="7">
    <source>
        <dbReference type="SAM" id="MobiDB-lite"/>
    </source>
</evidence>
<keyword evidence="6" id="KW-0406">Ion transport</keyword>
<evidence type="ECO:0000256" key="1">
    <source>
        <dbReference type="ARBA" id="ARBA00004141"/>
    </source>
</evidence>
<dbReference type="Proteomes" id="UP000026915">
    <property type="component" value="Chromosome 6"/>
</dbReference>
<comment type="function">
    <text evidence="6">Magnesium transporter that may mediate the influx of magnesium.</text>
</comment>
<reference evidence="8 9" key="1">
    <citation type="journal article" date="2013" name="Genome Biol.">
        <title>The genome sequence of the most widely cultivated cacao type and its use to identify candidate genes regulating pod color.</title>
        <authorList>
            <person name="Motamayor J.C."/>
            <person name="Mockaitis K."/>
            <person name="Schmutz J."/>
            <person name="Haiminen N."/>
            <person name="Iii D.L."/>
            <person name="Cornejo O."/>
            <person name="Findley S.D."/>
            <person name="Zheng P."/>
            <person name="Utro F."/>
            <person name="Royaert S."/>
            <person name="Saski C."/>
            <person name="Jenkins J."/>
            <person name="Podicheti R."/>
            <person name="Zhao M."/>
            <person name="Scheffler B.E."/>
            <person name="Stack J.C."/>
            <person name="Feltus F.A."/>
            <person name="Mustiga G.M."/>
            <person name="Amores F."/>
            <person name="Phillips W."/>
            <person name="Marelli J.P."/>
            <person name="May G.D."/>
            <person name="Shapiro H."/>
            <person name="Ma J."/>
            <person name="Bustamante C.D."/>
            <person name="Schnell R.J."/>
            <person name="Main D."/>
            <person name="Gilbert D."/>
            <person name="Parida L."/>
            <person name="Kuhn D.N."/>
        </authorList>
    </citation>
    <scope>NUCLEOTIDE SEQUENCE [LARGE SCALE GENOMIC DNA]</scope>
    <source>
        <strain evidence="9">cv. Matina 1-6</strain>
    </source>
</reference>
<comment type="subcellular location">
    <subcellularLocation>
        <location evidence="1 6">Membrane</location>
        <topology evidence="1 6">Multi-pass membrane protein</topology>
    </subcellularLocation>
</comment>